<dbReference type="EMBL" id="SDRB02001966">
    <property type="protein sequence ID" value="THG20370.1"/>
    <property type="molecule type" value="Genomic_DNA"/>
</dbReference>
<evidence type="ECO:0000313" key="3">
    <source>
        <dbReference type="EMBL" id="THG20370.1"/>
    </source>
</evidence>
<dbReference type="InterPro" id="IPR013094">
    <property type="entry name" value="AB_hydrolase_3"/>
</dbReference>
<comment type="caution">
    <text evidence="3">The sequence shown here is derived from an EMBL/GenBank/DDBJ whole genome shotgun (WGS) entry which is preliminary data.</text>
</comment>
<feature type="domain" description="Alpha/beta hydrolase fold-3" evidence="2">
    <location>
        <begin position="86"/>
        <end position="311"/>
    </location>
</feature>
<dbReference type="PANTHER" id="PTHR23024:SF139">
    <property type="entry name" value="CARBOXYLESTERASE 15-RELATED"/>
    <property type="match status" value="1"/>
</dbReference>
<dbReference type="AlphaFoldDB" id="A0A4S4ETY3"/>
<gene>
    <name evidence="3" type="ORF">TEA_000602</name>
</gene>
<evidence type="ECO:0000259" key="2">
    <source>
        <dbReference type="Pfam" id="PF07859"/>
    </source>
</evidence>
<evidence type="ECO:0000313" key="4">
    <source>
        <dbReference type="Proteomes" id="UP000306102"/>
    </source>
</evidence>
<name>A0A4S4ETY3_CAMSN</name>
<dbReference type="Proteomes" id="UP000306102">
    <property type="component" value="Unassembled WGS sequence"/>
</dbReference>
<evidence type="ECO:0000256" key="1">
    <source>
        <dbReference type="ARBA" id="ARBA00010515"/>
    </source>
</evidence>
<comment type="similarity">
    <text evidence="1">Belongs to the 'GDXG' lipolytic enzyme family.</text>
</comment>
<dbReference type="STRING" id="542762.A0A4S4ETY3"/>
<sequence>MAYTKKVVEEVSGWLRVFHDGTVDRKWTGPPELEFMVKPVPPHEEFIDGVAIRDVTIDPNSGLAVRIYVPERNSDIPDENKLPLFLHFHGGGFCITQADWYLYYHFYTRLVRSAQAVCVSVYLRLGPENRVPAACDDAYSAYLWLCAVAEGNSSEPWLESYANFSRIFLVGDSTGGNLVHEVAARVGARVGAIDSKPTKIAGGIAIHPGFIRAKPSKSFLDLPDSPMLTSEMINKFLTLGLPIGSTKDHPITCPMGPAAPPLAGLKLPPMMVVVAEMDLLRDSELEYGEEMKKAGKEVKILFEEGMGHSYYLNKIAVDVDPKTRTSVDRLIGEIIDFINKL</sequence>
<dbReference type="Pfam" id="PF07859">
    <property type="entry name" value="Abhydrolase_3"/>
    <property type="match status" value="1"/>
</dbReference>
<dbReference type="InterPro" id="IPR029058">
    <property type="entry name" value="AB_hydrolase_fold"/>
</dbReference>
<reference evidence="3 4" key="1">
    <citation type="journal article" date="2018" name="Proc. Natl. Acad. Sci. U.S.A.">
        <title>Draft genome sequence of Camellia sinensis var. sinensis provides insights into the evolution of the tea genome and tea quality.</title>
        <authorList>
            <person name="Wei C."/>
            <person name="Yang H."/>
            <person name="Wang S."/>
            <person name="Zhao J."/>
            <person name="Liu C."/>
            <person name="Gao L."/>
            <person name="Xia E."/>
            <person name="Lu Y."/>
            <person name="Tai Y."/>
            <person name="She G."/>
            <person name="Sun J."/>
            <person name="Cao H."/>
            <person name="Tong W."/>
            <person name="Gao Q."/>
            <person name="Li Y."/>
            <person name="Deng W."/>
            <person name="Jiang X."/>
            <person name="Wang W."/>
            <person name="Chen Q."/>
            <person name="Zhang S."/>
            <person name="Li H."/>
            <person name="Wu J."/>
            <person name="Wang P."/>
            <person name="Li P."/>
            <person name="Shi C."/>
            <person name="Zheng F."/>
            <person name="Jian J."/>
            <person name="Huang B."/>
            <person name="Shan D."/>
            <person name="Shi M."/>
            <person name="Fang C."/>
            <person name="Yue Y."/>
            <person name="Li F."/>
            <person name="Li D."/>
            <person name="Wei S."/>
            <person name="Han B."/>
            <person name="Jiang C."/>
            <person name="Yin Y."/>
            <person name="Xia T."/>
            <person name="Zhang Z."/>
            <person name="Bennetzen J.L."/>
            <person name="Zhao S."/>
            <person name="Wan X."/>
        </authorList>
    </citation>
    <scope>NUCLEOTIDE SEQUENCE [LARGE SCALE GENOMIC DNA]</scope>
    <source>
        <strain evidence="4">cv. Shuchazao</strain>
        <tissue evidence="3">Leaf</tissue>
    </source>
</reference>
<protein>
    <recommendedName>
        <fullName evidence="2">Alpha/beta hydrolase fold-3 domain-containing protein</fullName>
    </recommendedName>
</protein>
<proteinExistence type="inferred from homology"/>
<dbReference type="GO" id="GO:0016787">
    <property type="term" value="F:hydrolase activity"/>
    <property type="evidence" value="ECO:0007669"/>
    <property type="project" value="InterPro"/>
</dbReference>
<keyword evidence="4" id="KW-1185">Reference proteome</keyword>
<accession>A0A4S4ETY3</accession>
<dbReference type="PANTHER" id="PTHR23024">
    <property type="entry name" value="ARYLACETAMIDE DEACETYLASE"/>
    <property type="match status" value="1"/>
</dbReference>
<organism evidence="3 4">
    <name type="scientific">Camellia sinensis var. sinensis</name>
    <name type="common">China tea</name>
    <dbReference type="NCBI Taxonomy" id="542762"/>
    <lineage>
        <taxon>Eukaryota</taxon>
        <taxon>Viridiplantae</taxon>
        <taxon>Streptophyta</taxon>
        <taxon>Embryophyta</taxon>
        <taxon>Tracheophyta</taxon>
        <taxon>Spermatophyta</taxon>
        <taxon>Magnoliopsida</taxon>
        <taxon>eudicotyledons</taxon>
        <taxon>Gunneridae</taxon>
        <taxon>Pentapetalae</taxon>
        <taxon>asterids</taxon>
        <taxon>Ericales</taxon>
        <taxon>Theaceae</taxon>
        <taxon>Camellia</taxon>
    </lineage>
</organism>
<dbReference type="Gene3D" id="3.40.50.1820">
    <property type="entry name" value="alpha/beta hydrolase"/>
    <property type="match status" value="1"/>
</dbReference>
<dbReference type="SUPFAM" id="SSF53474">
    <property type="entry name" value="alpha/beta-Hydrolases"/>
    <property type="match status" value="1"/>
</dbReference>
<dbReference type="InterPro" id="IPR050466">
    <property type="entry name" value="Carboxylest/Gibb_receptor"/>
</dbReference>